<feature type="region of interest" description="Disordered" evidence="1">
    <location>
        <begin position="60"/>
        <end position="107"/>
    </location>
</feature>
<keyword evidence="3" id="KW-1185">Reference proteome</keyword>
<evidence type="ECO:0000313" key="3">
    <source>
        <dbReference type="Proteomes" id="UP000053097"/>
    </source>
</evidence>
<evidence type="ECO:0000313" key="2">
    <source>
        <dbReference type="EMBL" id="EZA54582.1"/>
    </source>
</evidence>
<dbReference type="EMBL" id="KK107239">
    <property type="protein sequence ID" value="EZA54582.1"/>
    <property type="molecule type" value="Genomic_DNA"/>
</dbReference>
<name>A0A026WEU2_OOCBI</name>
<dbReference type="OMA" id="SIETECN"/>
<gene>
    <name evidence="2" type="ORF">X777_05693</name>
</gene>
<feature type="compositionally biased region" description="Polar residues" evidence="1">
    <location>
        <begin position="60"/>
        <end position="71"/>
    </location>
</feature>
<dbReference type="Proteomes" id="UP000053097">
    <property type="component" value="Unassembled WGS sequence"/>
</dbReference>
<reference evidence="2 3" key="1">
    <citation type="journal article" date="2014" name="Curr. Biol.">
        <title>The genome of the clonal raider ant Cerapachys biroi.</title>
        <authorList>
            <person name="Oxley P.R."/>
            <person name="Ji L."/>
            <person name="Fetter-Pruneda I."/>
            <person name="McKenzie S.K."/>
            <person name="Li C."/>
            <person name="Hu H."/>
            <person name="Zhang G."/>
            <person name="Kronauer D.J."/>
        </authorList>
    </citation>
    <scope>NUCLEOTIDE SEQUENCE [LARGE SCALE GENOMIC DNA]</scope>
</reference>
<dbReference type="AlphaFoldDB" id="A0A026WEU2"/>
<evidence type="ECO:0000256" key="1">
    <source>
        <dbReference type="SAM" id="MobiDB-lite"/>
    </source>
</evidence>
<accession>A0A026WEU2</accession>
<proteinExistence type="predicted"/>
<sequence length="107" mass="12216">MATFTADTDIQARKRMVKKIAKTSDSIRKKHRALKIGKMVEDAALERHFRPIIEPLQKLIDNTTDDTSSPLIQKDEPMSNTEDTESETLSPQSEINVVHNNNKRNNK</sequence>
<organism evidence="2 3">
    <name type="scientific">Ooceraea biroi</name>
    <name type="common">Clonal raider ant</name>
    <name type="synonym">Cerapachys biroi</name>
    <dbReference type="NCBI Taxonomy" id="2015173"/>
    <lineage>
        <taxon>Eukaryota</taxon>
        <taxon>Metazoa</taxon>
        <taxon>Ecdysozoa</taxon>
        <taxon>Arthropoda</taxon>
        <taxon>Hexapoda</taxon>
        <taxon>Insecta</taxon>
        <taxon>Pterygota</taxon>
        <taxon>Neoptera</taxon>
        <taxon>Endopterygota</taxon>
        <taxon>Hymenoptera</taxon>
        <taxon>Apocrita</taxon>
        <taxon>Aculeata</taxon>
        <taxon>Formicoidea</taxon>
        <taxon>Formicidae</taxon>
        <taxon>Dorylinae</taxon>
        <taxon>Ooceraea</taxon>
    </lineage>
</organism>
<protein>
    <submittedName>
        <fullName evidence="2">Uncharacterized protein</fullName>
    </submittedName>
</protein>